<dbReference type="Proteomes" id="UP000525078">
    <property type="component" value="Unassembled WGS sequence"/>
</dbReference>
<dbReference type="GO" id="GO:0008380">
    <property type="term" value="P:RNA splicing"/>
    <property type="evidence" value="ECO:0007669"/>
    <property type="project" value="UniProtKB-KW"/>
</dbReference>
<evidence type="ECO:0000256" key="5">
    <source>
        <dbReference type="ARBA" id="ARBA00023187"/>
    </source>
</evidence>
<comment type="similarity">
    <text evidence="2">Belongs to the SPF27 family.</text>
</comment>
<comment type="caution">
    <text evidence="7">The sequence shown here is derived from an EMBL/GenBank/DDBJ whole genome shotgun (WGS) entry which is preliminary data.</text>
</comment>
<keyword evidence="6" id="KW-0539">Nucleus</keyword>
<proteinExistence type="inferred from homology"/>
<sequence>MAITNSSEEILMLEAPPSGPLWHVPANAEIVDALPYIDDDYADPTVKRDVDRLVEEEMRRSSKKPSDFLKDLPPLPKSNFQDHPMLAREYERVRAAKPPVILDFSRDKLEIPVANKRNDETAWKQALQKAQCSLQHQTIRLENLDLTFKLQKLAQQQYDKIETVNRERKYHQQNTAYELNALSAQWKELCHKNIEIQAACGQLENHISDLKREASERGWSLETSAEVFRLLRYDSRFNVGFGSNTCCKFYSLILPQMSWKKKILEYNFSWG</sequence>
<evidence type="ECO:0000256" key="4">
    <source>
        <dbReference type="ARBA" id="ARBA00022728"/>
    </source>
</evidence>
<keyword evidence="3" id="KW-0507">mRNA processing</keyword>
<accession>A0A7J6FS87</accession>
<gene>
    <name evidence="7" type="ORF">F8388_025288</name>
</gene>
<dbReference type="GO" id="GO:0071013">
    <property type="term" value="C:catalytic step 2 spliceosome"/>
    <property type="evidence" value="ECO:0007669"/>
    <property type="project" value="TreeGrafter"/>
</dbReference>
<keyword evidence="4" id="KW-0747">Spliceosome</keyword>
<comment type="subcellular location">
    <subcellularLocation>
        <location evidence="1">Nucleus</location>
    </subcellularLocation>
</comment>
<dbReference type="EMBL" id="JAATIP010000099">
    <property type="protein sequence ID" value="KAF4373594.1"/>
    <property type="molecule type" value="Genomic_DNA"/>
</dbReference>
<evidence type="ECO:0008006" key="9">
    <source>
        <dbReference type="Google" id="ProtNLM"/>
    </source>
</evidence>
<dbReference type="GO" id="GO:0071011">
    <property type="term" value="C:precatalytic spliceosome"/>
    <property type="evidence" value="ECO:0007669"/>
    <property type="project" value="TreeGrafter"/>
</dbReference>
<name>A0A7J6FS87_CANSA</name>
<keyword evidence="5" id="KW-0508">mRNA splicing</keyword>
<evidence type="ECO:0000256" key="3">
    <source>
        <dbReference type="ARBA" id="ARBA00022664"/>
    </source>
</evidence>
<protein>
    <recommendedName>
        <fullName evidence="9">Pre-mRNA-splicing factor SPF27 homolog</fullName>
    </recommendedName>
</protein>
<dbReference type="GO" id="GO:0006397">
    <property type="term" value="P:mRNA processing"/>
    <property type="evidence" value="ECO:0007669"/>
    <property type="project" value="UniProtKB-KW"/>
</dbReference>
<dbReference type="AlphaFoldDB" id="A0A7J6FS87"/>
<dbReference type="Pfam" id="PF05700">
    <property type="entry name" value="BCAS2"/>
    <property type="match status" value="2"/>
</dbReference>
<reference evidence="7 8" key="1">
    <citation type="journal article" date="2020" name="bioRxiv">
        <title>Sequence and annotation of 42 cannabis genomes reveals extensive copy number variation in cannabinoid synthesis and pathogen resistance genes.</title>
        <authorList>
            <person name="Mckernan K.J."/>
            <person name="Helbert Y."/>
            <person name="Kane L.T."/>
            <person name="Ebling H."/>
            <person name="Zhang L."/>
            <person name="Liu B."/>
            <person name="Eaton Z."/>
            <person name="Mclaughlin S."/>
            <person name="Kingan S."/>
            <person name="Baybayan P."/>
            <person name="Concepcion G."/>
            <person name="Jordan M."/>
            <person name="Riva A."/>
            <person name="Barbazuk W."/>
            <person name="Harkins T."/>
        </authorList>
    </citation>
    <scope>NUCLEOTIDE SEQUENCE [LARGE SCALE GENOMIC DNA]</scope>
    <source>
        <strain evidence="8">cv. Jamaican Lion 4</strain>
        <tissue evidence="7">Leaf</tissue>
    </source>
</reference>
<evidence type="ECO:0000313" key="8">
    <source>
        <dbReference type="Proteomes" id="UP000525078"/>
    </source>
</evidence>
<evidence type="ECO:0000256" key="1">
    <source>
        <dbReference type="ARBA" id="ARBA00004123"/>
    </source>
</evidence>
<dbReference type="PANTHER" id="PTHR13296">
    <property type="entry name" value="BCAS2 PROTEIN"/>
    <property type="match status" value="1"/>
</dbReference>
<evidence type="ECO:0000313" key="7">
    <source>
        <dbReference type="EMBL" id="KAF4373594.1"/>
    </source>
</evidence>
<dbReference type="InterPro" id="IPR008409">
    <property type="entry name" value="SPF27"/>
</dbReference>
<evidence type="ECO:0000256" key="2">
    <source>
        <dbReference type="ARBA" id="ARBA00010788"/>
    </source>
</evidence>
<dbReference type="PANTHER" id="PTHR13296:SF0">
    <property type="entry name" value="PRE-MRNA-SPLICING FACTOR SPF27"/>
    <property type="match status" value="1"/>
</dbReference>
<evidence type="ECO:0000256" key="6">
    <source>
        <dbReference type="ARBA" id="ARBA00023242"/>
    </source>
</evidence>
<dbReference type="GO" id="GO:0000974">
    <property type="term" value="C:Prp19 complex"/>
    <property type="evidence" value="ECO:0007669"/>
    <property type="project" value="TreeGrafter"/>
</dbReference>
<organism evidence="7 8">
    <name type="scientific">Cannabis sativa</name>
    <name type="common">Hemp</name>
    <name type="synonym">Marijuana</name>
    <dbReference type="NCBI Taxonomy" id="3483"/>
    <lineage>
        <taxon>Eukaryota</taxon>
        <taxon>Viridiplantae</taxon>
        <taxon>Streptophyta</taxon>
        <taxon>Embryophyta</taxon>
        <taxon>Tracheophyta</taxon>
        <taxon>Spermatophyta</taxon>
        <taxon>Magnoliopsida</taxon>
        <taxon>eudicotyledons</taxon>
        <taxon>Gunneridae</taxon>
        <taxon>Pentapetalae</taxon>
        <taxon>rosids</taxon>
        <taxon>fabids</taxon>
        <taxon>Rosales</taxon>
        <taxon>Cannabaceae</taxon>
        <taxon>Cannabis</taxon>
    </lineage>
</organism>